<keyword evidence="2" id="KW-1185">Reference proteome</keyword>
<sequence>MRPKTSFTHRHSTQRPALPLIWFILDPGRSCSTLADWFPASCLLVFSHLRRFISHPINTKWTHRWMLEKVFLLFSSFI</sequence>
<organism evidence="1 2">
    <name type="scientific">Lactuca virosa</name>
    <dbReference type="NCBI Taxonomy" id="75947"/>
    <lineage>
        <taxon>Eukaryota</taxon>
        <taxon>Viridiplantae</taxon>
        <taxon>Streptophyta</taxon>
        <taxon>Embryophyta</taxon>
        <taxon>Tracheophyta</taxon>
        <taxon>Spermatophyta</taxon>
        <taxon>Magnoliopsida</taxon>
        <taxon>eudicotyledons</taxon>
        <taxon>Gunneridae</taxon>
        <taxon>Pentapetalae</taxon>
        <taxon>asterids</taxon>
        <taxon>campanulids</taxon>
        <taxon>Asterales</taxon>
        <taxon>Asteraceae</taxon>
        <taxon>Cichorioideae</taxon>
        <taxon>Cichorieae</taxon>
        <taxon>Lactucinae</taxon>
        <taxon>Lactuca</taxon>
    </lineage>
</organism>
<name>A0AAU9NJ10_9ASTR</name>
<comment type="caution">
    <text evidence="1">The sequence shown here is derived from an EMBL/GenBank/DDBJ whole genome shotgun (WGS) entry which is preliminary data.</text>
</comment>
<protein>
    <submittedName>
        <fullName evidence="1">Uncharacterized protein</fullName>
    </submittedName>
</protein>
<dbReference type="Proteomes" id="UP001157418">
    <property type="component" value="Unassembled WGS sequence"/>
</dbReference>
<dbReference type="EMBL" id="CAKMRJ010004445">
    <property type="protein sequence ID" value="CAH1437832.1"/>
    <property type="molecule type" value="Genomic_DNA"/>
</dbReference>
<accession>A0AAU9NJ10</accession>
<evidence type="ECO:0000313" key="1">
    <source>
        <dbReference type="EMBL" id="CAH1437832.1"/>
    </source>
</evidence>
<evidence type="ECO:0000313" key="2">
    <source>
        <dbReference type="Proteomes" id="UP001157418"/>
    </source>
</evidence>
<reference evidence="1 2" key="1">
    <citation type="submission" date="2022-01" db="EMBL/GenBank/DDBJ databases">
        <authorList>
            <person name="Xiong W."/>
            <person name="Schranz E."/>
        </authorList>
    </citation>
    <scope>NUCLEOTIDE SEQUENCE [LARGE SCALE GENOMIC DNA]</scope>
</reference>
<gene>
    <name evidence="1" type="ORF">LVIROSA_LOCUS24126</name>
</gene>
<dbReference type="AlphaFoldDB" id="A0AAU9NJ10"/>
<proteinExistence type="predicted"/>